<evidence type="ECO:0000259" key="6">
    <source>
        <dbReference type="Pfam" id="PF00881"/>
    </source>
</evidence>
<dbReference type="SUPFAM" id="SSF55469">
    <property type="entry name" value="FMN-dependent nitroreductase-like"/>
    <property type="match status" value="1"/>
</dbReference>
<evidence type="ECO:0000256" key="1">
    <source>
        <dbReference type="ARBA" id="ARBA00001917"/>
    </source>
</evidence>
<comment type="cofactor">
    <cofactor evidence="1">
        <name>FMN</name>
        <dbReference type="ChEBI" id="CHEBI:58210"/>
    </cofactor>
</comment>
<comment type="similarity">
    <text evidence="2">Belongs to the nitroreductase family.</text>
</comment>
<dbReference type="PANTHER" id="PTHR43673">
    <property type="entry name" value="NAD(P)H NITROREDUCTASE YDGI-RELATED"/>
    <property type="match status" value="1"/>
</dbReference>
<evidence type="ECO:0000256" key="5">
    <source>
        <dbReference type="ARBA" id="ARBA00023002"/>
    </source>
</evidence>
<protein>
    <recommendedName>
        <fullName evidence="6">Nitroreductase domain-containing protein</fullName>
    </recommendedName>
</protein>
<evidence type="ECO:0000256" key="2">
    <source>
        <dbReference type="ARBA" id="ARBA00007118"/>
    </source>
</evidence>
<gene>
    <name evidence="7" type="ORF">SBOR_4677</name>
</gene>
<dbReference type="InterPro" id="IPR000415">
    <property type="entry name" value="Nitroreductase-like"/>
</dbReference>
<name>W9CG96_SCLBF</name>
<keyword evidence="5" id="KW-0560">Oxidoreductase</keyword>
<dbReference type="EMBL" id="AYSA01000216">
    <property type="protein sequence ID" value="ESZ94953.1"/>
    <property type="molecule type" value="Genomic_DNA"/>
</dbReference>
<dbReference type="STRING" id="1432307.W9CG96"/>
<evidence type="ECO:0000256" key="4">
    <source>
        <dbReference type="ARBA" id="ARBA00022643"/>
    </source>
</evidence>
<evidence type="ECO:0000313" key="7">
    <source>
        <dbReference type="EMBL" id="ESZ94953.1"/>
    </source>
</evidence>
<dbReference type="Gene3D" id="3.40.109.10">
    <property type="entry name" value="NADH Oxidase"/>
    <property type="match status" value="1"/>
</dbReference>
<proteinExistence type="inferred from homology"/>
<dbReference type="Proteomes" id="UP000019487">
    <property type="component" value="Unassembled WGS sequence"/>
</dbReference>
<keyword evidence="8" id="KW-1185">Reference proteome</keyword>
<dbReference type="HOGENOM" id="CLU_070764_9_1_1"/>
<dbReference type="InterPro" id="IPR029479">
    <property type="entry name" value="Nitroreductase"/>
</dbReference>
<dbReference type="AlphaFoldDB" id="W9CG96"/>
<reference evidence="7 8" key="1">
    <citation type="journal article" date="2014" name="Genome Announc.">
        <title>Draft genome sequence of Sclerotinia borealis, a psychrophilic plant pathogenic fungus.</title>
        <authorList>
            <person name="Mardanov A.V."/>
            <person name="Beletsky A.V."/>
            <person name="Kadnikov V.V."/>
            <person name="Ignatov A.N."/>
            <person name="Ravin N.V."/>
        </authorList>
    </citation>
    <scope>NUCLEOTIDE SEQUENCE [LARGE SCALE GENOMIC DNA]</scope>
    <source>
        <strain evidence="8">F-4157</strain>
    </source>
</reference>
<evidence type="ECO:0000313" key="8">
    <source>
        <dbReference type="Proteomes" id="UP000019487"/>
    </source>
</evidence>
<dbReference type="GO" id="GO:0016491">
    <property type="term" value="F:oxidoreductase activity"/>
    <property type="evidence" value="ECO:0007669"/>
    <property type="project" value="UniProtKB-KW"/>
</dbReference>
<dbReference type="OrthoDB" id="41362at2759"/>
<organism evidence="7 8">
    <name type="scientific">Sclerotinia borealis (strain F-4128)</name>
    <dbReference type="NCBI Taxonomy" id="1432307"/>
    <lineage>
        <taxon>Eukaryota</taxon>
        <taxon>Fungi</taxon>
        <taxon>Dikarya</taxon>
        <taxon>Ascomycota</taxon>
        <taxon>Pezizomycotina</taxon>
        <taxon>Leotiomycetes</taxon>
        <taxon>Helotiales</taxon>
        <taxon>Sclerotiniaceae</taxon>
        <taxon>Sclerotinia</taxon>
    </lineage>
</organism>
<dbReference type="Pfam" id="PF00881">
    <property type="entry name" value="Nitroreductase"/>
    <property type="match status" value="1"/>
</dbReference>
<evidence type="ECO:0000256" key="3">
    <source>
        <dbReference type="ARBA" id="ARBA00022630"/>
    </source>
</evidence>
<sequence>MPHVIETETAQKSFYHEMTLKESLIARHSSRAFLPTPVSESIIQSTLDLARFAPSNSNIQPHRLFLLTGEPLENLRTKLFAAASQSTPNIPPLPTEYTHYRSELGLQVYGEGMGIPRSDLKARNAAVLRNYRFFDAPVGAIVCIDKCLTNADRVSVGMWLQSWLLALTERGVGTCVQVCQTGYPEVARRECGIGDDLEILVAVSIGYEDPEFKANRLRIGREDAMKYVTYIQ</sequence>
<keyword evidence="3" id="KW-0285">Flavoprotein</keyword>
<accession>W9CG96</accession>
<dbReference type="CDD" id="cd02136">
    <property type="entry name" value="PnbA_NfnB-like"/>
    <property type="match status" value="1"/>
</dbReference>
<feature type="domain" description="Nitroreductase" evidence="6">
    <location>
        <begin position="26"/>
        <end position="207"/>
    </location>
</feature>
<dbReference type="PANTHER" id="PTHR43673:SF2">
    <property type="entry name" value="NITROREDUCTASE"/>
    <property type="match status" value="1"/>
</dbReference>
<comment type="caution">
    <text evidence="7">The sequence shown here is derived from an EMBL/GenBank/DDBJ whole genome shotgun (WGS) entry which is preliminary data.</text>
</comment>
<keyword evidence="4" id="KW-0288">FMN</keyword>